<evidence type="ECO:0000313" key="2">
    <source>
        <dbReference type="Proteomes" id="UP000789366"/>
    </source>
</evidence>
<feature type="non-terminal residue" evidence="1">
    <location>
        <position position="154"/>
    </location>
</feature>
<protein>
    <submittedName>
        <fullName evidence="1">7666_t:CDS:1</fullName>
    </submittedName>
</protein>
<sequence length="154" mass="17597">NTLSLDRKKWVRTELIGWIVRLSGGSNVVVTKLCLALTAYAIQAVPDIWSNFIPDFFEMLHSGVIAAQNQGQPLFFELPLLEFLTVVPEEVLRADLIGERKAKVYQELTNSIPRVFSTLQSLLSEYYGHPERDLILKQKCLRCLQSWILYGVPF</sequence>
<dbReference type="Proteomes" id="UP000789366">
    <property type="component" value="Unassembled WGS sequence"/>
</dbReference>
<name>A0ACA9RCX8_9GLOM</name>
<comment type="caution">
    <text evidence="1">The sequence shown here is derived from an EMBL/GenBank/DDBJ whole genome shotgun (WGS) entry which is preliminary data.</text>
</comment>
<gene>
    <name evidence="1" type="ORF">SPELUC_LOCUS16952</name>
</gene>
<proteinExistence type="predicted"/>
<organism evidence="1 2">
    <name type="scientific">Cetraspora pellucida</name>
    <dbReference type="NCBI Taxonomy" id="1433469"/>
    <lineage>
        <taxon>Eukaryota</taxon>
        <taxon>Fungi</taxon>
        <taxon>Fungi incertae sedis</taxon>
        <taxon>Mucoromycota</taxon>
        <taxon>Glomeromycotina</taxon>
        <taxon>Glomeromycetes</taxon>
        <taxon>Diversisporales</taxon>
        <taxon>Gigasporaceae</taxon>
        <taxon>Cetraspora</taxon>
    </lineage>
</organism>
<evidence type="ECO:0000313" key="1">
    <source>
        <dbReference type="EMBL" id="CAG8787700.1"/>
    </source>
</evidence>
<accession>A0ACA9RCX8</accession>
<feature type="non-terminal residue" evidence="1">
    <location>
        <position position="1"/>
    </location>
</feature>
<reference evidence="1" key="1">
    <citation type="submission" date="2021-06" db="EMBL/GenBank/DDBJ databases">
        <authorList>
            <person name="Kallberg Y."/>
            <person name="Tangrot J."/>
            <person name="Rosling A."/>
        </authorList>
    </citation>
    <scope>NUCLEOTIDE SEQUENCE</scope>
    <source>
        <strain evidence="1">28 12/20/2015</strain>
    </source>
</reference>
<dbReference type="EMBL" id="CAJVPW010066017">
    <property type="protein sequence ID" value="CAG8787700.1"/>
    <property type="molecule type" value="Genomic_DNA"/>
</dbReference>
<keyword evidence="2" id="KW-1185">Reference proteome</keyword>